<keyword evidence="1" id="KW-1133">Transmembrane helix</keyword>
<keyword evidence="1" id="KW-0472">Membrane</keyword>
<keyword evidence="1" id="KW-0812">Transmembrane</keyword>
<evidence type="ECO:0000313" key="2">
    <source>
        <dbReference type="EMBL" id="ALA13145.1"/>
    </source>
</evidence>
<dbReference type="KEGG" id="vg:26633355"/>
<dbReference type="GeneID" id="26633355"/>
<dbReference type="Proteomes" id="UP000204602">
    <property type="component" value="Segment"/>
</dbReference>
<proteinExistence type="predicted"/>
<dbReference type="RefSeq" id="YP_009206864.1">
    <property type="nucleotide sequence ID" value="NC_028890.1"/>
</dbReference>
<gene>
    <name evidence="2" type="ORF">TSARBOMBA_29</name>
</gene>
<feature type="transmembrane region" description="Helical" evidence="1">
    <location>
        <begin position="6"/>
        <end position="26"/>
    </location>
</feature>
<dbReference type="OrthoDB" id="19988at10239"/>
<organism evidence="2 3">
    <name type="scientific">Bacillus phage TsarBomba</name>
    <dbReference type="NCBI Taxonomy" id="1690456"/>
    <lineage>
        <taxon>Viruses</taxon>
        <taxon>Duplodnaviria</taxon>
        <taxon>Heunggongvirae</taxon>
        <taxon>Uroviricota</taxon>
        <taxon>Caudoviricetes</taxon>
        <taxon>Herelleviridae</taxon>
        <taxon>Bastillevirinae</taxon>
        <taxon>Tsarbombavirus</taxon>
        <taxon>Tsarbombavirus tsarbomba</taxon>
    </lineage>
</organism>
<dbReference type="EMBL" id="KT224359">
    <property type="protein sequence ID" value="ALA13145.1"/>
    <property type="molecule type" value="Genomic_DNA"/>
</dbReference>
<name>A0A0K2D070_9CAUD</name>
<evidence type="ECO:0000313" key="3">
    <source>
        <dbReference type="Proteomes" id="UP000204602"/>
    </source>
</evidence>
<protein>
    <submittedName>
        <fullName evidence="2">Uncharacterized protein</fullName>
    </submittedName>
</protein>
<reference evidence="2 3" key="1">
    <citation type="journal article" date="2015" name="Genome Announc.">
        <title>Complete Genome Sequence of Bacillus cereus Group Phage TsarBomba.</title>
        <authorList>
            <person name="Erill I."/>
            <person name="Caruso S.M."/>
        </authorList>
    </citation>
    <scope>NUCLEOTIDE SEQUENCE [LARGE SCALE GENOMIC DNA]</scope>
</reference>
<evidence type="ECO:0000256" key="1">
    <source>
        <dbReference type="SAM" id="Phobius"/>
    </source>
</evidence>
<accession>A0A0K2D070</accession>
<keyword evidence="3" id="KW-1185">Reference proteome</keyword>
<sequence length="86" mass="10024">MAKWIAYVLFLYFAFTLPIVVPHLIAKYKAWRARKQVAWARVTESGEIIMHEAEEGTYFLAADEKAIPIMIDKEEGKRLWEQGKPI</sequence>